<dbReference type="AlphaFoldDB" id="A0A6A5VDM6"/>
<dbReference type="EMBL" id="ML976673">
    <property type="protein sequence ID" value="KAF1974918.1"/>
    <property type="molecule type" value="Genomic_DNA"/>
</dbReference>
<name>A0A6A5VDM6_9PLEO</name>
<reference evidence="1" key="1">
    <citation type="journal article" date="2020" name="Stud. Mycol.">
        <title>101 Dothideomycetes genomes: a test case for predicting lifestyles and emergence of pathogens.</title>
        <authorList>
            <person name="Haridas S."/>
            <person name="Albert R."/>
            <person name="Binder M."/>
            <person name="Bloem J."/>
            <person name="Labutti K."/>
            <person name="Salamov A."/>
            <person name="Andreopoulos B."/>
            <person name="Baker S."/>
            <person name="Barry K."/>
            <person name="Bills G."/>
            <person name="Bluhm B."/>
            <person name="Cannon C."/>
            <person name="Castanera R."/>
            <person name="Culley D."/>
            <person name="Daum C."/>
            <person name="Ezra D."/>
            <person name="Gonzalez J."/>
            <person name="Henrissat B."/>
            <person name="Kuo A."/>
            <person name="Liang C."/>
            <person name="Lipzen A."/>
            <person name="Lutzoni F."/>
            <person name="Magnuson J."/>
            <person name="Mondo S."/>
            <person name="Nolan M."/>
            <person name="Ohm R."/>
            <person name="Pangilinan J."/>
            <person name="Park H.-J."/>
            <person name="Ramirez L."/>
            <person name="Alfaro M."/>
            <person name="Sun H."/>
            <person name="Tritt A."/>
            <person name="Yoshinaga Y."/>
            <person name="Zwiers L.-H."/>
            <person name="Turgeon B."/>
            <person name="Goodwin S."/>
            <person name="Spatafora J."/>
            <person name="Crous P."/>
            <person name="Grigoriev I."/>
        </authorList>
    </citation>
    <scope>NUCLEOTIDE SEQUENCE</scope>
    <source>
        <strain evidence="1">CBS 107.79</strain>
    </source>
</reference>
<keyword evidence="2" id="KW-1185">Reference proteome</keyword>
<evidence type="ECO:0000313" key="2">
    <source>
        <dbReference type="Proteomes" id="UP000800036"/>
    </source>
</evidence>
<gene>
    <name evidence="1" type="ORF">BU23DRAFT_598191</name>
</gene>
<accession>A0A6A5VDM6</accession>
<evidence type="ECO:0000313" key="1">
    <source>
        <dbReference type="EMBL" id="KAF1974918.1"/>
    </source>
</evidence>
<organism evidence="1 2">
    <name type="scientific">Bimuria novae-zelandiae CBS 107.79</name>
    <dbReference type="NCBI Taxonomy" id="1447943"/>
    <lineage>
        <taxon>Eukaryota</taxon>
        <taxon>Fungi</taxon>
        <taxon>Dikarya</taxon>
        <taxon>Ascomycota</taxon>
        <taxon>Pezizomycotina</taxon>
        <taxon>Dothideomycetes</taxon>
        <taxon>Pleosporomycetidae</taxon>
        <taxon>Pleosporales</taxon>
        <taxon>Massarineae</taxon>
        <taxon>Didymosphaeriaceae</taxon>
        <taxon>Bimuria</taxon>
    </lineage>
</organism>
<dbReference type="Proteomes" id="UP000800036">
    <property type="component" value="Unassembled WGS sequence"/>
</dbReference>
<protein>
    <submittedName>
        <fullName evidence="1">Uncharacterized protein</fullName>
    </submittedName>
</protein>
<sequence>MAPEPDKVSKSYKISIPRAWKLPLITRLYLRLEEAMNPSREHADRVQFFVDENLPVDPEITETLETVFAAIPPWVKKVFCIGKIYIPFCHPYFHYTEGIPCLGTSRRINFRDMRYASAGLLEDEAQEVMKVDGSDVEEYRRRIAIAEQNPVISEETDLLEMEKVAEYQNGLNRRTIVRYLVPNLQRWITVEVC</sequence>
<proteinExistence type="predicted"/>